<reference evidence="2 3" key="1">
    <citation type="journal article" date="2013" name="PLoS ONE">
        <title>Predicting the Proteins of Angomonas deanei, Strigomonas culicis and Their Respective Endosymbionts Reveals New Aspects of the Trypanosomatidae Family.</title>
        <authorList>
            <person name="Motta M.C."/>
            <person name="Martins A.C."/>
            <person name="de Souza S.S."/>
            <person name="Catta-Preta C.M."/>
            <person name="Silva R."/>
            <person name="Klein C.C."/>
            <person name="de Almeida L.G."/>
            <person name="de Lima Cunha O."/>
            <person name="Ciapina L.P."/>
            <person name="Brocchi M."/>
            <person name="Colabardini A.C."/>
            <person name="de Araujo Lima B."/>
            <person name="Machado C.R."/>
            <person name="de Almeida Soares C.M."/>
            <person name="Probst C.M."/>
            <person name="de Menezes C.B."/>
            <person name="Thompson C.E."/>
            <person name="Bartholomeu D.C."/>
            <person name="Gradia D.F."/>
            <person name="Pavoni D.P."/>
            <person name="Grisard E.C."/>
            <person name="Fantinatti-Garboggini F."/>
            <person name="Marchini F.K."/>
            <person name="Rodrigues-Luiz G.F."/>
            <person name="Wagner G."/>
            <person name="Goldman G.H."/>
            <person name="Fietto J.L."/>
            <person name="Elias M.C."/>
            <person name="Goldman M.H."/>
            <person name="Sagot M.F."/>
            <person name="Pereira M."/>
            <person name="Stoco P.H."/>
            <person name="de Mendonca-Neto R.P."/>
            <person name="Teixeira S.M."/>
            <person name="Maciel T.E."/>
            <person name="de Oliveira Mendes T.A."/>
            <person name="Urmenyi T.P."/>
            <person name="de Souza W."/>
            <person name="Schenkman S."/>
            <person name="de Vasconcelos A.T."/>
        </authorList>
    </citation>
    <scope>NUCLEOTIDE SEQUENCE [LARGE SCALE GENOMIC DNA]</scope>
</reference>
<evidence type="ECO:0000313" key="3">
    <source>
        <dbReference type="Proteomes" id="UP000015354"/>
    </source>
</evidence>
<dbReference type="AlphaFoldDB" id="S9UJN8"/>
<feature type="region of interest" description="Disordered" evidence="1">
    <location>
        <begin position="1"/>
        <end position="43"/>
    </location>
</feature>
<comment type="caution">
    <text evidence="2">The sequence shown here is derived from an EMBL/GenBank/DDBJ whole genome shotgun (WGS) entry which is preliminary data.</text>
</comment>
<feature type="region of interest" description="Disordered" evidence="1">
    <location>
        <begin position="649"/>
        <end position="690"/>
    </location>
</feature>
<dbReference type="OrthoDB" id="278519at2759"/>
<name>S9UJN8_9TRYP</name>
<organism evidence="2 3">
    <name type="scientific">Strigomonas culicis</name>
    <dbReference type="NCBI Taxonomy" id="28005"/>
    <lineage>
        <taxon>Eukaryota</taxon>
        <taxon>Discoba</taxon>
        <taxon>Euglenozoa</taxon>
        <taxon>Kinetoplastea</taxon>
        <taxon>Metakinetoplastina</taxon>
        <taxon>Trypanosomatida</taxon>
        <taxon>Trypanosomatidae</taxon>
        <taxon>Strigomonadinae</taxon>
        <taxon>Strigomonas</taxon>
    </lineage>
</organism>
<feature type="compositionally biased region" description="Low complexity" evidence="1">
    <location>
        <begin position="554"/>
        <end position="578"/>
    </location>
</feature>
<dbReference type="Proteomes" id="UP000015354">
    <property type="component" value="Unassembled WGS sequence"/>
</dbReference>
<proteinExistence type="predicted"/>
<feature type="region of interest" description="Disordered" evidence="1">
    <location>
        <begin position="551"/>
        <end position="578"/>
    </location>
</feature>
<accession>S9UJN8</accession>
<dbReference type="EMBL" id="ATMH01004716">
    <property type="protein sequence ID" value="EPY29118.1"/>
    <property type="molecule type" value="Genomic_DNA"/>
</dbReference>
<evidence type="ECO:0000313" key="2">
    <source>
        <dbReference type="EMBL" id="EPY29118.1"/>
    </source>
</evidence>
<evidence type="ECO:0000256" key="1">
    <source>
        <dbReference type="SAM" id="MobiDB-lite"/>
    </source>
</evidence>
<keyword evidence="3" id="KW-1185">Reference proteome</keyword>
<protein>
    <submittedName>
        <fullName evidence="2">Uncharacterized protein</fullName>
    </submittedName>
</protein>
<feature type="compositionally biased region" description="Low complexity" evidence="1">
    <location>
        <begin position="26"/>
        <end position="43"/>
    </location>
</feature>
<sequence length="749" mass="79263">MAAHAKATADARPAASPTCTPKTGEAPTAANTAPPARRPAGNAPVQHTLVSANTYNHLSIYFVAHQDGTVLYSAPVQTLSASIASRKITAQCLFMMGKEEVNPPPDIPEDAYEYNSALTSPMMQPASRRSVALSSPIGRSPEGISAGQFGTPGAAPRAAGGSCCYRKRDTVDFARLPVRDGEAEVLFRTNALMNDQTVFVDADPKTKTIHAAYVSLVVEPLLLFGNQNGDLFVFSVLEEKIVQRVNYNRGSSRLSSETAAAGKGCCCTGGKVPGSAGRTFGSAGGSTHQYNKVVNASVSSIVEIQNGIEKKLAEMTQYAAVAKRNNKSRFNLSEPLTAPAAGKERESQAYMSCTAFENSYYAVSPSLFAAGFDNGHVLLLCVTSEGAWILSHLTSEASRLTSISAISVRLPCFFTRLWTHFHEENVGCCASVSAPGRRPGTAPRQLLVVADTTLFVADEEQHVAAIACNGGTIALVRVPGLEPLATVHTYEYDAVGGIITLRWAASTARNLVTPDLLIAAGEDDTLTAFQLNANNLFALVANSSVAQGTPQWLSGSPGAGPSMSANTTFSSSQPSSSDTTSIAGGLLSVLEKKLFHKSWVSHITVLPLVMPASKIECGLPRYLGCSLIATSYDHSTSFWPILFPAPNGRTKDSRDTSMPSCGGRPFRSEMDSSNTDSATNNTSNTNNNNNANNDANCRYIIVDGPTAAQPLHSDLALTTHVAGGGTSFFLASACCRGRVKLWSVMLRQV</sequence>
<feature type="compositionally biased region" description="Low complexity" evidence="1">
    <location>
        <begin position="671"/>
        <end position="690"/>
    </location>
</feature>
<gene>
    <name evidence="2" type="ORF">STCU_04716</name>
</gene>